<dbReference type="OrthoDB" id="9783151at2"/>
<dbReference type="PROSITE" id="PS00108">
    <property type="entry name" value="PROTEIN_KINASE_ST"/>
    <property type="match status" value="1"/>
</dbReference>
<keyword evidence="3 8" id="KW-0418">Kinase</keyword>
<evidence type="ECO:0000313" key="8">
    <source>
        <dbReference type="EMBL" id="TCS96187.1"/>
    </source>
</evidence>
<protein>
    <submittedName>
        <fullName evidence="8">Serine/threonine-protein kinase</fullName>
    </submittedName>
</protein>
<dbReference type="AlphaFoldDB" id="A0A4S3KYY2"/>
<dbReference type="InterPro" id="IPR041617">
    <property type="entry name" value="TPR_MalT"/>
</dbReference>
<keyword evidence="9" id="KW-1185">Reference proteome</keyword>
<dbReference type="InterPro" id="IPR017441">
    <property type="entry name" value="Protein_kinase_ATP_BS"/>
</dbReference>
<proteinExistence type="predicted"/>
<dbReference type="Proteomes" id="UP000294599">
    <property type="component" value="Unassembled WGS sequence"/>
</dbReference>
<dbReference type="CDD" id="cd14014">
    <property type="entry name" value="STKc_PknB_like"/>
    <property type="match status" value="1"/>
</dbReference>
<sequence length="942" mass="103508">MRDFIQQRWAELSPLLDDALDMPEKLRDPWLQSLDLEPAMREALAQLIVDSTRPGLLDAGSTRIARVLVDNDDDVADEDREMLADWCGRLLGPFRLIRMIGQGGMASVFLAEREGGDFAQQVAVKVLRHGMLDRFEQQRFLRERQILARLEHPRIARLIDGGVTREGVPWFAMEYVEGVPITEYCDRGRLPVEARLGLFQQVCDAVAHAHRALVVHRDLKPSNILVSSDGKLKLLDFGIARLIEHPDGRSAHTVTETSRRRLTPAYAAPEQWRGEATTTATDVYALGVLLHEMLVGVKPERRDDDTLRLPSAVLRSREHAEALAQRRRLSLPQLRRRLSGDIDMILRQALHAQPQRRYSSVAAFAEDIDRHLDNRPVRARPDSFWYRSERFLLRHRISVVAAVLVLASLAAGIWATWRQSQQTGEAARQAQTQALRAESVKLFLLDLLRGAAPNQAQGREVTAVELLDRGERQLLEGLADEPALRAELLLTLAGVQRELGRYDRATVLLEQAAAIEGVDPVVHALETGRVAHAEGRFDDAEQVLRPALARIANDRDDVAADVRIVLAQVLADRNRKDEAGALVREAVAIAQQATGSELQQAEALAALARIEYARGELDSAETAMTQALAIQRGRLGEHHTDVARNRNDLGVIQLQRGNLDAAAENLAAALDTRRQLLGPRHVDIASSLTNLGGVHRRRGQVDIAERYLAESHEMLSALFPDGHPERATASNTLAVLALERGAADLALARMEQAVAEARAAYGPSHPTVATLLGNYASMLRQGGQLERAETVQRESLVLLRTALGEKHHLYAVGLSGLAFIELEQGRLEPAQRGFEEAAATISATLGETHPDLAAVETGLAEVELARGRFAQALAHARKADGIAAAAFPAGHPRIRRGRLVLAQALARSGDCAQARALHAGLADRASPAEQPRLSDVATHCPR</sequence>
<dbReference type="GO" id="GO:0004674">
    <property type="term" value="F:protein serine/threonine kinase activity"/>
    <property type="evidence" value="ECO:0007669"/>
    <property type="project" value="TreeGrafter"/>
</dbReference>
<dbReference type="GO" id="GO:0005524">
    <property type="term" value="F:ATP binding"/>
    <property type="evidence" value="ECO:0007669"/>
    <property type="project" value="UniProtKB-UniRule"/>
</dbReference>
<evidence type="ECO:0000259" key="7">
    <source>
        <dbReference type="PROSITE" id="PS50011"/>
    </source>
</evidence>
<dbReference type="InterPro" id="IPR008271">
    <property type="entry name" value="Ser/Thr_kinase_AS"/>
</dbReference>
<dbReference type="PANTHER" id="PTHR43289">
    <property type="entry name" value="MITOGEN-ACTIVATED PROTEIN KINASE KINASE KINASE 20-RELATED"/>
    <property type="match status" value="1"/>
</dbReference>
<dbReference type="SUPFAM" id="SSF48452">
    <property type="entry name" value="TPR-like"/>
    <property type="match status" value="4"/>
</dbReference>
<dbReference type="Pfam" id="PF13424">
    <property type="entry name" value="TPR_12"/>
    <property type="match status" value="1"/>
</dbReference>
<dbReference type="Gene3D" id="1.10.510.10">
    <property type="entry name" value="Transferase(Phosphotransferase) domain 1"/>
    <property type="match status" value="1"/>
</dbReference>
<dbReference type="PROSITE" id="PS50011">
    <property type="entry name" value="PROTEIN_KINASE_DOM"/>
    <property type="match status" value="1"/>
</dbReference>
<dbReference type="PROSITE" id="PS00107">
    <property type="entry name" value="PROTEIN_KINASE_ATP"/>
    <property type="match status" value="1"/>
</dbReference>
<keyword evidence="1" id="KW-0808">Transferase</keyword>
<dbReference type="Gene3D" id="1.25.40.10">
    <property type="entry name" value="Tetratricopeptide repeat domain"/>
    <property type="match status" value="3"/>
</dbReference>
<evidence type="ECO:0000256" key="1">
    <source>
        <dbReference type="ARBA" id="ARBA00022679"/>
    </source>
</evidence>
<dbReference type="Pfam" id="PF17874">
    <property type="entry name" value="TPR_MalT"/>
    <property type="match status" value="1"/>
</dbReference>
<dbReference type="SMART" id="SM00028">
    <property type="entry name" value="TPR"/>
    <property type="match status" value="5"/>
</dbReference>
<evidence type="ECO:0000256" key="4">
    <source>
        <dbReference type="ARBA" id="ARBA00022840"/>
    </source>
</evidence>
<dbReference type="SMART" id="SM00220">
    <property type="entry name" value="S_TKc"/>
    <property type="match status" value="1"/>
</dbReference>
<feature type="domain" description="Protein kinase" evidence="7">
    <location>
        <begin position="94"/>
        <end position="372"/>
    </location>
</feature>
<reference evidence="8 9" key="1">
    <citation type="submission" date="2019-03" db="EMBL/GenBank/DDBJ databases">
        <title>Genomic Encyclopedia of Type Strains, Phase IV (KMG-IV): sequencing the most valuable type-strain genomes for metagenomic binning, comparative biology and taxonomic classification.</title>
        <authorList>
            <person name="Goeker M."/>
        </authorList>
    </citation>
    <scope>NUCLEOTIDE SEQUENCE [LARGE SCALE GENOMIC DNA]</scope>
    <source>
        <strain evidence="8 9">DSM 21944</strain>
    </source>
</reference>
<dbReference type="PANTHER" id="PTHR43289:SF34">
    <property type="entry name" value="SERINE_THREONINE-PROTEIN KINASE YBDM-RELATED"/>
    <property type="match status" value="1"/>
</dbReference>
<evidence type="ECO:0000256" key="5">
    <source>
        <dbReference type="PROSITE-ProRule" id="PRU10141"/>
    </source>
</evidence>
<name>A0A4S3KYY2_9GAMM</name>
<keyword evidence="4 5" id="KW-0067">ATP-binding</keyword>
<dbReference type="Pfam" id="PF00069">
    <property type="entry name" value="Pkinase"/>
    <property type="match status" value="1"/>
</dbReference>
<dbReference type="EMBL" id="SMAF01000016">
    <property type="protein sequence ID" value="TCS96187.1"/>
    <property type="molecule type" value="Genomic_DNA"/>
</dbReference>
<evidence type="ECO:0000256" key="6">
    <source>
        <dbReference type="SAM" id="MobiDB-lite"/>
    </source>
</evidence>
<evidence type="ECO:0000313" key="9">
    <source>
        <dbReference type="Proteomes" id="UP000294599"/>
    </source>
</evidence>
<dbReference type="SUPFAM" id="SSF56112">
    <property type="entry name" value="Protein kinase-like (PK-like)"/>
    <property type="match status" value="1"/>
</dbReference>
<gene>
    <name evidence="8" type="ORF">EDC25_11641</name>
</gene>
<evidence type="ECO:0000256" key="3">
    <source>
        <dbReference type="ARBA" id="ARBA00022777"/>
    </source>
</evidence>
<accession>A0A4S3KYY2</accession>
<evidence type="ECO:0000256" key="2">
    <source>
        <dbReference type="ARBA" id="ARBA00022741"/>
    </source>
</evidence>
<dbReference type="InterPro" id="IPR000719">
    <property type="entry name" value="Prot_kinase_dom"/>
</dbReference>
<dbReference type="Gene3D" id="3.30.200.20">
    <property type="entry name" value="Phosphorylase Kinase, domain 1"/>
    <property type="match status" value="1"/>
</dbReference>
<feature type="region of interest" description="Disordered" evidence="6">
    <location>
        <begin position="922"/>
        <end position="942"/>
    </location>
</feature>
<dbReference type="RefSeq" id="WP_123522380.1">
    <property type="nucleotide sequence ID" value="NZ_JBHLWF010000019.1"/>
</dbReference>
<comment type="caution">
    <text evidence="8">The sequence shown here is derived from an EMBL/GenBank/DDBJ whole genome shotgun (WGS) entry which is preliminary data.</text>
</comment>
<organism evidence="8 9">
    <name type="scientific">Pseudofulvimonas gallinarii</name>
    <dbReference type="NCBI Taxonomy" id="634155"/>
    <lineage>
        <taxon>Bacteria</taxon>
        <taxon>Pseudomonadati</taxon>
        <taxon>Pseudomonadota</taxon>
        <taxon>Gammaproteobacteria</taxon>
        <taxon>Lysobacterales</taxon>
        <taxon>Rhodanobacteraceae</taxon>
        <taxon>Pseudofulvimonas</taxon>
    </lineage>
</organism>
<feature type="binding site" evidence="5">
    <location>
        <position position="125"/>
    </location>
    <ligand>
        <name>ATP</name>
        <dbReference type="ChEBI" id="CHEBI:30616"/>
    </ligand>
</feature>
<dbReference type="InterPro" id="IPR019734">
    <property type="entry name" value="TPR_rpt"/>
</dbReference>
<keyword evidence="2 5" id="KW-0547">Nucleotide-binding</keyword>
<dbReference type="InterPro" id="IPR011009">
    <property type="entry name" value="Kinase-like_dom_sf"/>
</dbReference>
<dbReference type="InterPro" id="IPR011990">
    <property type="entry name" value="TPR-like_helical_dom_sf"/>
</dbReference>